<dbReference type="STRING" id="56646.A0A2L2SRY8"/>
<evidence type="ECO:0000256" key="6">
    <source>
        <dbReference type="SAM" id="Phobius"/>
    </source>
</evidence>
<dbReference type="Proteomes" id="UP000245910">
    <property type="component" value="Chromosome IIII"/>
</dbReference>
<evidence type="ECO:0000256" key="2">
    <source>
        <dbReference type="ARBA" id="ARBA00022692"/>
    </source>
</evidence>
<keyword evidence="3 6" id="KW-1133">Transmembrane helix</keyword>
<feature type="compositionally biased region" description="Polar residues" evidence="5">
    <location>
        <begin position="155"/>
        <end position="170"/>
    </location>
</feature>
<evidence type="ECO:0000256" key="1">
    <source>
        <dbReference type="ARBA" id="ARBA00004167"/>
    </source>
</evidence>
<evidence type="ECO:0000256" key="4">
    <source>
        <dbReference type="ARBA" id="ARBA00023136"/>
    </source>
</evidence>
<name>A0A2L2SRY8_9HYPO</name>
<feature type="region of interest" description="Disordered" evidence="5">
    <location>
        <begin position="37"/>
        <end position="63"/>
    </location>
</feature>
<dbReference type="PANTHER" id="PTHR15549">
    <property type="entry name" value="PAIRED IMMUNOGLOBULIN-LIKE TYPE 2 RECEPTOR"/>
    <property type="match status" value="1"/>
</dbReference>
<keyword evidence="8" id="KW-1185">Reference proteome</keyword>
<dbReference type="PANTHER" id="PTHR15549:SF33">
    <property type="entry name" value="MEMBRANE PROTEIN WSC4, PUTATIVE (AFU_ORTHOLOGUE AFUA_5G09020)-RELATED"/>
    <property type="match status" value="1"/>
</dbReference>
<comment type="subcellular location">
    <subcellularLocation>
        <location evidence="1">Membrane</location>
        <topology evidence="1">Single-pass membrane protein</topology>
    </subcellularLocation>
</comment>
<dbReference type="GO" id="GO:0071944">
    <property type="term" value="C:cell periphery"/>
    <property type="evidence" value="ECO:0007669"/>
    <property type="project" value="UniProtKB-ARBA"/>
</dbReference>
<feature type="compositionally biased region" description="Polar residues" evidence="5">
    <location>
        <begin position="183"/>
        <end position="194"/>
    </location>
</feature>
<dbReference type="EMBL" id="LN649232">
    <property type="protein sequence ID" value="CEI41899.1"/>
    <property type="molecule type" value="Genomic_DNA"/>
</dbReference>
<evidence type="ECO:0000313" key="8">
    <source>
        <dbReference type="Proteomes" id="UP000245910"/>
    </source>
</evidence>
<keyword evidence="2 6" id="KW-0812">Transmembrane</keyword>
<keyword evidence="4 6" id="KW-0472">Membrane</keyword>
<feature type="transmembrane region" description="Helical" evidence="6">
    <location>
        <begin position="67"/>
        <end position="91"/>
    </location>
</feature>
<proteinExistence type="predicted"/>
<accession>A0A2L2SRY8</accession>
<evidence type="ECO:0000256" key="3">
    <source>
        <dbReference type="ARBA" id="ARBA00022989"/>
    </source>
</evidence>
<organism evidence="7 8">
    <name type="scientific">Fusarium venenatum</name>
    <dbReference type="NCBI Taxonomy" id="56646"/>
    <lineage>
        <taxon>Eukaryota</taxon>
        <taxon>Fungi</taxon>
        <taxon>Dikarya</taxon>
        <taxon>Ascomycota</taxon>
        <taxon>Pezizomycotina</taxon>
        <taxon>Sordariomycetes</taxon>
        <taxon>Hypocreomycetidae</taxon>
        <taxon>Hypocreales</taxon>
        <taxon>Nectriaceae</taxon>
        <taxon>Fusarium</taxon>
    </lineage>
</organism>
<evidence type="ECO:0008006" key="9">
    <source>
        <dbReference type="Google" id="ProtNLM"/>
    </source>
</evidence>
<reference evidence="8" key="1">
    <citation type="submission" date="2014-10" db="EMBL/GenBank/DDBJ databases">
        <authorList>
            <person name="King R."/>
        </authorList>
    </citation>
    <scope>NUCLEOTIDE SEQUENCE [LARGE SCALE GENOMIC DNA]</scope>
    <source>
        <strain evidence="8">A3/5</strain>
    </source>
</reference>
<feature type="region of interest" description="Disordered" evidence="5">
    <location>
        <begin position="131"/>
        <end position="194"/>
    </location>
</feature>
<evidence type="ECO:0000313" key="7">
    <source>
        <dbReference type="EMBL" id="CEI41899.1"/>
    </source>
</evidence>
<protein>
    <recommendedName>
        <fullName evidence="9">Mid2 domain-containing protein</fullName>
    </recommendedName>
</protein>
<dbReference type="InterPro" id="IPR051694">
    <property type="entry name" value="Immunoregulatory_rcpt-like"/>
</dbReference>
<evidence type="ECO:0000256" key="5">
    <source>
        <dbReference type="SAM" id="MobiDB-lite"/>
    </source>
</evidence>
<feature type="compositionally biased region" description="Low complexity" evidence="5">
    <location>
        <begin position="136"/>
        <end position="145"/>
    </location>
</feature>
<sequence length="194" mass="20821">MSSRANRDTTYTAVNCFVKDSQESYFLQDYQPVSTTIETESISTDTDTSTTTTTIPPTSPTSHSTPVGAIVGGVVGGLAIIALLILGIFFYRRKKPTPNVPPVEQIISPTTQPPYSPSFASPPVYNAQTSNPAWLSTSPSPSSPTYNPAGVHYQNMPSTSPQPEQFTNAHINYEPKEVPATNPVGTGNNRAELN</sequence>
<dbReference type="GO" id="GO:0016020">
    <property type="term" value="C:membrane"/>
    <property type="evidence" value="ECO:0007669"/>
    <property type="project" value="UniProtKB-SubCell"/>
</dbReference>
<dbReference type="AlphaFoldDB" id="A0A2L2SRY8"/>